<reference evidence="4" key="1">
    <citation type="submission" date="2022-08" db="EMBL/GenBank/DDBJ databases">
        <title>Novel Bdellovibrio Species Isolated from Svalbard: Designation Bdellovibrio svalbardensis.</title>
        <authorList>
            <person name="Mitchell R.J."/>
            <person name="Choi S.Y."/>
        </authorList>
    </citation>
    <scope>NUCLEOTIDE SEQUENCE</scope>
    <source>
        <strain evidence="4">PAP01</strain>
    </source>
</reference>
<dbReference type="SUPFAM" id="SSF52172">
    <property type="entry name" value="CheY-like"/>
    <property type="match status" value="1"/>
</dbReference>
<evidence type="ECO:0000313" key="4">
    <source>
        <dbReference type="EMBL" id="MDG0816385.1"/>
    </source>
</evidence>
<dbReference type="CDD" id="cd00156">
    <property type="entry name" value="REC"/>
    <property type="match status" value="1"/>
</dbReference>
<protein>
    <submittedName>
        <fullName evidence="4">Response regulator</fullName>
    </submittedName>
</protein>
<feature type="modified residue" description="4-aspartylphosphate" evidence="2">
    <location>
        <position position="67"/>
    </location>
</feature>
<dbReference type="InterPro" id="IPR011006">
    <property type="entry name" value="CheY-like_superfamily"/>
</dbReference>
<dbReference type="EMBL" id="JANRMI010000002">
    <property type="protein sequence ID" value="MDG0816385.1"/>
    <property type="molecule type" value="Genomic_DNA"/>
</dbReference>
<dbReference type="PANTHER" id="PTHR44591:SF3">
    <property type="entry name" value="RESPONSE REGULATORY DOMAIN-CONTAINING PROTEIN"/>
    <property type="match status" value="1"/>
</dbReference>
<proteinExistence type="predicted"/>
<evidence type="ECO:0000313" key="5">
    <source>
        <dbReference type="Proteomes" id="UP001152321"/>
    </source>
</evidence>
<accession>A0ABT6DHR0</accession>
<dbReference type="RefSeq" id="WP_277577863.1">
    <property type="nucleotide sequence ID" value="NZ_JANRMI010000002.1"/>
</dbReference>
<dbReference type="PROSITE" id="PS50110">
    <property type="entry name" value="RESPONSE_REGULATORY"/>
    <property type="match status" value="1"/>
</dbReference>
<evidence type="ECO:0000259" key="3">
    <source>
        <dbReference type="PROSITE" id="PS50110"/>
    </source>
</evidence>
<organism evidence="4 5">
    <name type="scientific">Bdellovibrio svalbardensis</name>
    <dbReference type="NCBI Taxonomy" id="2972972"/>
    <lineage>
        <taxon>Bacteria</taxon>
        <taxon>Pseudomonadati</taxon>
        <taxon>Bdellovibrionota</taxon>
        <taxon>Bdellovibrionia</taxon>
        <taxon>Bdellovibrionales</taxon>
        <taxon>Pseudobdellovibrionaceae</taxon>
        <taxon>Bdellovibrio</taxon>
    </lineage>
</organism>
<dbReference type="InterPro" id="IPR050595">
    <property type="entry name" value="Bact_response_regulator"/>
</dbReference>
<dbReference type="Proteomes" id="UP001152321">
    <property type="component" value="Unassembled WGS sequence"/>
</dbReference>
<dbReference type="InterPro" id="IPR001789">
    <property type="entry name" value="Sig_transdc_resp-reg_receiver"/>
</dbReference>
<gene>
    <name evidence="4" type="ORF">NWE73_08425</name>
</gene>
<dbReference type="SMART" id="SM00448">
    <property type="entry name" value="REC"/>
    <property type="match status" value="1"/>
</dbReference>
<dbReference type="Gene3D" id="3.40.50.2300">
    <property type="match status" value="1"/>
</dbReference>
<dbReference type="PANTHER" id="PTHR44591">
    <property type="entry name" value="STRESS RESPONSE REGULATOR PROTEIN 1"/>
    <property type="match status" value="1"/>
</dbReference>
<dbReference type="Pfam" id="PF00072">
    <property type="entry name" value="Response_reg"/>
    <property type="match status" value="1"/>
</dbReference>
<sequence>MVLETSSQTSLEKQHTPRVLVIDDSLDSVKLMSHILDHYKCDVTMAFDGQDAIPLLVNKQYDLVVLDWQMPQMGGRDTLLLMDRLLTERKVHKLRKPIPVVIYTGHSEEELDLPLVRNFSYLGFINKRQAFSSMMRSFNFILRSI</sequence>
<evidence type="ECO:0000256" key="1">
    <source>
        <dbReference type="ARBA" id="ARBA00022553"/>
    </source>
</evidence>
<name>A0ABT6DHR0_9BACT</name>
<keyword evidence="5" id="KW-1185">Reference proteome</keyword>
<keyword evidence="1 2" id="KW-0597">Phosphoprotein</keyword>
<comment type="caution">
    <text evidence="4">The sequence shown here is derived from an EMBL/GenBank/DDBJ whole genome shotgun (WGS) entry which is preliminary data.</text>
</comment>
<feature type="domain" description="Response regulatory" evidence="3">
    <location>
        <begin position="18"/>
        <end position="142"/>
    </location>
</feature>
<evidence type="ECO:0000256" key="2">
    <source>
        <dbReference type="PROSITE-ProRule" id="PRU00169"/>
    </source>
</evidence>